<dbReference type="Gene3D" id="3.60.21.10">
    <property type="match status" value="1"/>
</dbReference>
<dbReference type="PANTHER" id="PTHR43143">
    <property type="entry name" value="METALLOPHOSPHOESTERASE, CALCINEURIN SUPERFAMILY"/>
    <property type="match status" value="1"/>
</dbReference>
<dbReference type="PANTHER" id="PTHR43143:SF6">
    <property type="entry name" value="BLL3016 PROTEIN"/>
    <property type="match status" value="1"/>
</dbReference>
<reference evidence="3 4" key="1">
    <citation type="submission" date="2019-11" db="EMBL/GenBank/DDBJ databases">
        <title>Acidiferrimicrobium australis gen. nov., sp. nov., an acidophilic and obligately heterotrophic, member of the Actinobacteria that catalyses dissimilatory oxido- reduction of iron isolated from metal-rich acidic water in Chile.</title>
        <authorList>
            <person name="Gonzalez D."/>
            <person name="Huber K."/>
            <person name="Hedrich S."/>
            <person name="Rojas-Villalobos C."/>
            <person name="Quatrini R."/>
            <person name="Dinamarca M.A."/>
            <person name="Schwarz A."/>
            <person name="Canales C."/>
            <person name="Nancucheo I."/>
        </authorList>
    </citation>
    <scope>NUCLEOTIDE SEQUENCE [LARGE SCALE GENOMIC DNA]</scope>
    <source>
        <strain evidence="3 4">USS-CCA1</strain>
    </source>
</reference>
<evidence type="ECO:0000313" key="4">
    <source>
        <dbReference type="Proteomes" id="UP000437736"/>
    </source>
</evidence>
<keyword evidence="4" id="KW-1185">Reference proteome</keyword>
<dbReference type="InterPro" id="IPR029052">
    <property type="entry name" value="Metallo-depent_PP-like"/>
</dbReference>
<sequence>IVAFLQVSDLHVTDAQSTLRAEWLDRFGDDDSPVRAALGPIGTYRTQESLTTQVVEAMARALRRIDTGPVAGGPIGFTVSTGDAADNAQANEVEAAIRLLHGGSEVLPDSGDRGRWEGVGTTDHYDPRYWHPDGTPTGAEEDRPRSRHGFPLVPGLLDAARLPFAASGVGFPWYPVHGNHDRLLAGTVTVNRFLARLARSGRKSVRLPDRLAPADLVELLGGSELRDLALVPAFADAPFRAVTPDAGRAPLELAGWLAAHDGRSALPATATPWYAFDAGPVRALVLDTVDHEGGWQGSIGAEQLAWLEAELEAASDHWVDAGGRLRHRPGPARPVVLFSHHPLRCLINDWSPTGARRVLADELAAVLARYPALVAWVNGHTHAHGVLPHPRHPALEGGWWEVTTASHVDWPQQARVLELAVDGAGQLVLAATVVDHTGALRPDAGDLGSVETLAGWSRLLAANDWQRVGPDGTVAGRGRPEDRNVILVCAGAPVPSPSAQEAQPA</sequence>
<gene>
    <name evidence="3" type="ORF">GHK86_01795</name>
</gene>
<proteinExistence type="predicted"/>
<feature type="domain" description="Calcineurin-like phosphoesterase" evidence="2">
    <location>
        <begin position="170"/>
        <end position="383"/>
    </location>
</feature>
<dbReference type="EMBL" id="WJHE01000072">
    <property type="protein sequence ID" value="MST31466.1"/>
    <property type="molecule type" value="Genomic_DNA"/>
</dbReference>
<dbReference type="InterPro" id="IPR004843">
    <property type="entry name" value="Calcineurin-like_PHP"/>
</dbReference>
<dbReference type="Proteomes" id="UP000437736">
    <property type="component" value="Unassembled WGS sequence"/>
</dbReference>
<feature type="non-terminal residue" evidence="3">
    <location>
        <position position="1"/>
    </location>
</feature>
<evidence type="ECO:0000313" key="3">
    <source>
        <dbReference type="EMBL" id="MST31466.1"/>
    </source>
</evidence>
<evidence type="ECO:0000259" key="2">
    <source>
        <dbReference type="Pfam" id="PF00149"/>
    </source>
</evidence>
<organism evidence="3 4">
    <name type="scientific">Acidiferrimicrobium australe</name>
    <dbReference type="NCBI Taxonomy" id="2664430"/>
    <lineage>
        <taxon>Bacteria</taxon>
        <taxon>Bacillati</taxon>
        <taxon>Actinomycetota</taxon>
        <taxon>Acidimicrobiia</taxon>
        <taxon>Acidimicrobiales</taxon>
        <taxon>Acidimicrobiaceae</taxon>
        <taxon>Acidiferrimicrobium</taxon>
    </lineage>
</organism>
<dbReference type="SUPFAM" id="SSF56300">
    <property type="entry name" value="Metallo-dependent phosphatases"/>
    <property type="match status" value="1"/>
</dbReference>
<comment type="caution">
    <text evidence="3">The sequence shown here is derived from an EMBL/GenBank/DDBJ whole genome shotgun (WGS) entry which is preliminary data.</text>
</comment>
<dbReference type="Pfam" id="PF00149">
    <property type="entry name" value="Metallophos"/>
    <property type="match status" value="1"/>
</dbReference>
<feature type="region of interest" description="Disordered" evidence="1">
    <location>
        <begin position="126"/>
        <end position="147"/>
    </location>
</feature>
<name>A0ABW9QQ46_9ACTN</name>
<evidence type="ECO:0000256" key="1">
    <source>
        <dbReference type="SAM" id="MobiDB-lite"/>
    </source>
</evidence>
<accession>A0ABW9QQ46</accession>
<dbReference type="InterPro" id="IPR051918">
    <property type="entry name" value="STPP_CPPED1"/>
</dbReference>
<protein>
    <submittedName>
        <fullName evidence="3">TIGR03767 family metallophosphoesterase</fullName>
    </submittedName>
</protein>